<evidence type="ECO:0000256" key="2">
    <source>
        <dbReference type="ARBA" id="ARBA00023002"/>
    </source>
</evidence>
<dbReference type="PROSITE" id="PS00070">
    <property type="entry name" value="ALDEHYDE_DEHYDR_CYS"/>
    <property type="match status" value="1"/>
</dbReference>
<dbReference type="SUPFAM" id="SSF53720">
    <property type="entry name" value="ALDH-like"/>
    <property type="match status" value="1"/>
</dbReference>
<evidence type="ECO:0000256" key="5">
    <source>
        <dbReference type="RuleBase" id="RU003345"/>
    </source>
</evidence>
<dbReference type="InterPro" id="IPR029510">
    <property type="entry name" value="Ald_DH_CS_GLU"/>
</dbReference>
<comment type="caution">
    <text evidence="7">The sequence shown here is derived from an EMBL/GenBank/DDBJ whole genome shotgun (WGS) entry which is preliminary data.</text>
</comment>
<dbReference type="Pfam" id="PF00171">
    <property type="entry name" value="Aldedh"/>
    <property type="match status" value="1"/>
</dbReference>
<dbReference type="Gene3D" id="3.40.309.10">
    <property type="entry name" value="Aldehyde Dehydrogenase, Chain A, domain 2"/>
    <property type="match status" value="1"/>
</dbReference>
<evidence type="ECO:0000259" key="6">
    <source>
        <dbReference type="Pfam" id="PF00171"/>
    </source>
</evidence>
<dbReference type="InterPro" id="IPR016160">
    <property type="entry name" value="Ald_DH_CS_CYS"/>
</dbReference>
<feature type="active site" evidence="4">
    <location>
        <position position="254"/>
    </location>
</feature>
<dbReference type="PANTHER" id="PTHR42986">
    <property type="entry name" value="BENZALDEHYDE DEHYDROGENASE YFMT"/>
    <property type="match status" value="1"/>
</dbReference>
<keyword evidence="2 5" id="KW-0560">Oxidoreductase</keyword>
<evidence type="ECO:0000256" key="3">
    <source>
        <dbReference type="ARBA" id="ARBA00023027"/>
    </source>
</evidence>
<feature type="domain" description="Aldehyde dehydrogenase" evidence="6">
    <location>
        <begin position="16"/>
        <end position="478"/>
    </location>
</feature>
<keyword evidence="3" id="KW-0520">NAD</keyword>
<dbReference type="InterPro" id="IPR016163">
    <property type="entry name" value="Ald_DH_C"/>
</dbReference>
<sequence>MLNFETVNQQYIGGVWQDGKSERELIDLNPYTNEVITKFKMATKDDIHLAYVSAQKAKSDEWDNVNAYQKCDIFTSALEYIQSYKNEIISLLIQEIGSTRLKGALEVDIVIKCLRDAVTYPLKMEGKILPSSIDHKENRVYRVPVGVVGVISPSNFPFILSMKSVVAALATGNGVVVKPHEDSPLTGGVLIGKIFEQTKLPKGLLNIIITDISEIRDSFIEHPIPKVISYTGSTSIGRHIGQLCAKNFKRSLLELGGNAAFVVMDDVMDLEYVARCALVSRFVHQGQICMAANRILVQQTIFYKFLEIFVKKVSELKVGDPQDPTTHIGPLINHRQAEELSKLVKNAVGEGAKCVFGNGGIIEGNLFEPTVLVNVTPEMTIYREELFGPVVCVMSFASEEEAIQMTNDTRFGLTACVHTKDVEHGVRMAKQIETGSVHINDITMNDEPSAPFGGEKQSGLGRINGQWSIDEFTTWKWISINHGKRHLPF</sequence>
<evidence type="ECO:0000313" key="7">
    <source>
        <dbReference type="EMBL" id="CAF1427904.1"/>
    </source>
</evidence>
<evidence type="ECO:0000256" key="4">
    <source>
        <dbReference type="PROSITE-ProRule" id="PRU10007"/>
    </source>
</evidence>
<evidence type="ECO:0000313" key="9">
    <source>
        <dbReference type="Proteomes" id="UP000677228"/>
    </source>
</evidence>
<evidence type="ECO:0000313" key="8">
    <source>
        <dbReference type="EMBL" id="CAF4226709.1"/>
    </source>
</evidence>
<protein>
    <recommendedName>
        <fullName evidence="6">Aldehyde dehydrogenase domain-containing protein</fullName>
    </recommendedName>
</protein>
<accession>A0A8S2FD20</accession>
<gene>
    <name evidence="7" type="ORF">OVA965_LOCUS33928</name>
    <name evidence="8" type="ORF">TMI583_LOCUS34835</name>
</gene>
<dbReference type="FunFam" id="3.40.309.10:FF:000009">
    <property type="entry name" value="Aldehyde dehydrogenase A"/>
    <property type="match status" value="1"/>
</dbReference>
<name>A0A8S2FD20_9BILA</name>
<dbReference type="EMBL" id="CAJOBA010049710">
    <property type="protein sequence ID" value="CAF4226709.1"/>
    <property type="molecule type" value="Genomic_DNA"/>
</dbReference>
<dbReference type="EMBL" id="CAJNOK010027928">
    <property type="protein sequence ID" value="CAF1427904.1"/>
    <property type="molecule type" value="Genomic_DNA"/>
</dbReference>
<dbReference type="PANTHER" id="PTHR42986:SF1">
    <property type="entry name" value="BENZALDEHYDE DEHYDROGENASE YFMT"/>
    <property type="match status" value="1"/>
</dbReference>
<proteinExistence type="inferred from homology"/>
<dbReference type="Gene3D" id="3.40.605.10">
    <property type="entry name" value="Aldehyde Dehydrogenase, Chain A, domain 1"/>
    <property type="match status" value="1"/>
</dbReference>
<dbReference type="PROSITE" id="PS00687">
    <property type="entry name" value="ALDEHYDE_DEHYDR_GLU"/>
    <property type="match status" value="1"/>
</dbReference>
<dbReference type="GO" id="GO:0016620">
    <property type="term" value="F:oxidoreductase activity, acting on the aldehyde or oxo group of donors, NAD or NADP as acceptor"/>
    <property type="evidence" value="ECO:0007669"/>
    <property type="project" value="InterPro"/>
</dbReference>
<dbReference type="AlphaFoldDB" id="A0A8S2FD20"/>
<dbReference type="InterPro" id="IPR015590">
    <property type="entry name" value="Aldehyde_DH_dom"/>
</dbReference>
<dbReference type="Proteomes" id="UP000677228">
    <property type="component" value="Unassembled WGS sequence"/>
</dbReference>
<dbReference type="InterPro" id="IPR016162">
    <property type="entry name" value="Ald_DH_N"/>
</dbReference>
<organism evidence="7 9">
    <name type="scientific">Didymodactylos carnosus</name>
    <dbReference type="NCBI Taxonomy" id="1234261"/>
    <lineage>
        <taxon>Eukaryota</taxon>
        <taxon>Metazoa</taxon>
        <taxon>Spiralia</taxon>
        <taxon>Gnathifera</taxon>
        <taxon>Rotifera</taxon>
        <taxon>Eurotatoria</taxon>
        <taxon>Bdelloidea</taxon>
        <taxon>Philodinida</taxon>
        <taxon>Philodinidae</taxon>
        <taxon>Didymodactylos</taxon>
    </lineage>
</organism>
<reference evidence="7" key="1">
    <citation type="submission" date="2021-02" db="EMBL/GenBank/DDBJ databases">
        <authorList>
            <person name="Nowell W R."/>
        </authorList>
    </citation>
    <scope>NUCLEOTIDE SEQUENCE</scope>
</reference>
<dbReference type="InterPro" id="IPR016161">
    <property type="entry name" value="Ald_DH/histidinol_DH"/>
</dbReference>
<comment type="similarity">
    <text evidence="1 5">Belongs to the aldehyde dehydrogenase family.</text>
</comment>
<evidence type="ECO:0000256" key="1">
    <source>
        <dbReference type="ARBA" id="ARBA00009986"/>
    </source>
</evidence>
<dbReference type="Proteomes" id="UP000682733">
    <property type="component" value="Unassembled WGS sequence"/>
</dbReference>